<dbReference type="NCBIfam" id="TIGR02937">
    <property type="entry name" value="sigma70-ECF"/>
    <property type="match status" value="1"/>
</dbReference>
<sequence>MSHIAELHQQLEVMRPALQRFAMLQLRNAVHAEDAVQETLLAVLEKPDSFSGKSSLRTYVIGILKFKIIDFLRAGNREAQLADFAGEDQSDDDIVDHLFEANGHTVEVASAWGAPEASLQQQDFFKTLEICLEKLPAQTARVFMMREWLELSTEEICKELSVSTSNLWVLLYRARLRLRECLELNWFAHTTTKK</sequence>
<comment type="caution">
    <text evidence="8">The sequence shown here is derived from an EMBL/GenBank/DDBJ whole genome shotgun (WGS) entry which is preliminary data.</text>
</comment>
<keyword evidence="5" id="KW-0804">Transcription</keyword>
<dbReference type="SUPFAM" id="SSF88659">
    <property type="entry name" value="Sigma3 and sigma4 domains of RNA polymerase sigma factors"/>
    <property type="match status" value="1"/>
</dbReference>
<dbReference type="InterPro" id="IPR013324">
    <property type="entry name" value="RNA_pol_sigma_r3/r4-like"/>
</dbReference>
<dbReference type="Proteomes" id="UP000648257">
    <property type="component" value="Unassembled WGS sequence"/>
</dbReference>
<comment type="similarity">
    <text evidence="1">Belongs to the sigma-70 factor family. ECF subfamily.</text>
</comment>
<dbReference type="InterPro" id="IPR039425">
    <property type="entry name" value="RNA_pol_sigma-70-like"/>
</dbReference>
<accession>A0ABR6X0V7</accession>
<dbReference type="InterPro" id="IPR007627">
    <property type="entry name" value="RNA_pol_sigma70_r2"/>
</dbReference>
<dbReference type="Gene3D" id="1.10.10.10">
    <property type="entry name" value="Winged helix-like DNA-binding domain superfamily/Winged helix DNA-binding domain"/>
    <property type="match status" value="1"/>
</dbReference>
<protein>
    <submittedName>
        <fullName evidence="8">Sigma-70 family RNA polymerase sigma factor</fullName>
    </submittedName>
</protein>
<evidence type="ECO:0000256" key="1">
    <source>
        <dbReference type="ARBA" id="ARBA00010641"/>
    </source>
</evidence>
<dbReference type="InterPro" id="IPR014289">
    <property type="entry name" value="RNA_pol_sigma-24-rel"/>
</dbReference>
<dbReference type="Gene3D" id="1.10.1740.10">
    <property type="match status" value="1"/>
</dbReference>
<dbReference type="NCBIfam" id="NF009173">
    <property type="entry name" value="PRK12520.1"/>
    <property type="match status" value="1"/>
</dbReference>
<dbReference type="NCBIfam" id="TIGR02943">
    <property type="entry name" value="Sig70_famx1"/>
    <property type="match status" value="1"/>
</dbReference>
<dbReference type="InterPro" id="IPR036388">
    <property type="entry name" value="WH-like_DNA-bd_sf"/>
</dbReference>
<proteinExistence type="inferred from homology"/>
<dbReference type="Pfam" id="PF08281">
    <property type="entry name" value="Sigma70_r4_2"/>
    <property type="match status" value="1"/>
</dbReference>
<dbReference type="PANTHER" id="PTHR43133">
    <property type="entry name" value="RNA POLYMERASE ECF-TYPE SIGMA FACTO"/>
    <property type="match status" value="1"/>
</dbReference>
<evidence type="ECO:0000256" key="3">
    <source>
        <dbReference type="ARBA" id="ARBA00023082"/>
    </source>
</evidence>
<evidence type="ECO:0000259" key="7">
    <source>
        <dbReference type="Pfam" id="PF08281"/>
    </source>
</evidence>
<dbReference type="InterPro" id="IPR014284">
    <property type="entry name" value="RNA_pol_sigma-70_dom"/>
</dbReference>
<keyword evidence="2" id="KW-0805">Transcription regulation</keyword>
<reference evidence="8 9" key="1">
    <citation type="submission" date="2020-08" db="EMBL/GenBank/DDBJ databases">
        <title>Novel species isolated from subtropical streams in China.</title>
        <authorList>
            <person name="Lu H."/>
        </authorList>
    </citation>
    <scope>NUCLEOTIDE SEQUENCE [LARGE SCALE GENOMIC DNA]</scope>
    <source>
        <strain evidence="8 9">KACC 16656</strain>
    </source>
</reference>
<feature type="domain" description="RNA polymerase sigma-70 region 2" evidence="6">
    <location>
        <begin position="15"/>
        <end position="77"/>
    </location>
</feature>
<name>A0ABR6X0V7_9BURK</name>
<dbReference type="InterPro" id="IPR013325">
    <property type="entry name" value="RNA_pol_sigma_r2"/>
</dbReference>
<dbReference type="Pfam" id="PF04542">
    <property type="entry name" value="Sigma70_r2"/>
    <property type="match status" value="1"/>
</dbReference>
<evidence type="ECO:0000259" key="6">
    <source>
        <dbReference type="Pfam" id="PF04542"/>
    </source>
</evidence>
<evidence type="ECO:0000256" key="5">
    <source>
        <dbReference type="ARBA" id="ARBA00023163"/>
    </source>
</evidence>
<keyword evidence="3" id="KW-0731">Sigma factor</keyword>
<evidence type="ECO:0000256" key="2">
    <source>
        <dbReference type="ARBA" id="ARBA00023015"/>
    </source>
</evidence>
<organism evidence="8 9">
    <name type="scientific">Undibacterium seohonense</name>
    <dbReference type="NCBI Taxonomy" id="1344950"/>
    <lineage>
        <taxon>Bacteria</taxon>
        <taxon>Pseudomonadati</taxon>
        <taxon>Pseudomonadota</taxon>
        <taxon>Betaproteobacteria</taxon>
        <taxon>Burkholderiales</taxon>
        <taxon>Oxalobacteraceae</taxon>
        <taxon>Undibacterium</taxon>
    </lineage>
</organism>
<gene>
    <name evidence="8" type="ORF">H8K52_02875</name>
</gene>
<dbReference type="RefSeq" id="WP_186921248.1">
    <property type="nucleotide sequence ID" value="NZ_JACOFW010000002.1"/>
</dbReference>
<evidence type="ECO:0000313" key="9">
    <source>
        <dbReference type="Proteomes" id="UP000648257"/>
    </source>
</evidence>
<evidence type="ECO:0000313" key="8">
    <source>
        <dbReference type="EMBL" id="MBC3806288.1"/>
    </source>
</evidence>
<dbReference type="InterPro" id="IPR013249">
    <property type="entry name" value="RNA_pol_sigma70_r4_t2"/>
</dbReference>
<dbReference type="SUPFAM" id="SSF88946">
    <property type="entry name" value="Sigma2 domain of RNA polymerase sigma factors"/>
    <property type="match status" value="1"/>
</dbReference>
<dbReference type="EMBL" id="JACOFW010000002">
    <property type="protein sequence ID" value="MBC3806288.1"/>
    <property type="molecule type" value="Genomic_DNA"/>
</dbReference>
<evidence type="ECO:0000256" key="4">
    <source>
        <dbReference type="ARBA" id="ARBA00023125"/>
    </source>
</evidence>
<keyword evidence="4" id="KW-0238">DNA-binding</keyword>
<feature type="domain" description="RNA polymerase sigma factor 70 region 4 type 2" evidence="7">
    <location>
        <begin position="131"/>
        <end position="178"/>
    </location>
</feature>
<dbReference type="PANTHER" id="PTHR43133:SF8">
    <property type="entry name" value="RNA POLYMERASE SIGMA FACTOR HI_1459-RELATED"/>
    <property type="match status" value="1"/>
</dbReference>
<keyword evidence="9" id="KW-1185">Reference proteome</keyword>